<proteinExistence type="inferred from homology"/>
<dbReference type="PANTHER" id="PTHR11783">
    <property type="entry name" value="SULFOTRANSFERASE SULT"/>
    <property type="match status" value="1"/>
</dbReference>
<gene>
    <name evidence="4" type="ORF">PMAYCL1PPCAC_20207</name>
</gene>
<evidence type="ECO:0000256" key="1">
    <source>
        <dbReference type="ARBA" id="ARBA00005771"/>
    </source>
</evidence>
<feature type="domain" description="Sulfotransferase" evidence="3">
    <location>
        <begin position="60"/>
        <end position="309"/>
    </location>
</feature>
<protein>
    <recommendedName>
        <fullName evidence="3">Sulfotransferase domain-containing protein</fullName>
    </recommendedName>
</protein>
<evidence type="ECO:0000256" key="2">
    <source>
        <dbReference type="ARBA" id="ARBA00022679"/>
    </source>
</evidence>
<evidence type="ECO:0000313" key="4">
    <source>
        <dbReference type="EMBL" id="GMR50012.1"/>
    </source>
</evidence>
<dbReference type="AlphaFoldDB" id="A0AAN5CSW9"/>
<dbReference type="InterPro" id="IPR027417">
    <property type="entry name" value="P-loop_NTPase"/>
</dbReference>
<feature type="non-terminal residue" evidence="4">
    <location>
        <position position="1"/>
    </location>
</feature>
<keyword evidence="5" id="KW-1185">Reference proteome</keyword>
<dbReference type="InterPro" id="IPR000863">
    <property type="entry name" value="Sulfotransferase_dom"/>
</dbReference>
<evidence type="ECO:0000259" key="3">
    <source>
        <dbReference type="Pfam" id="PF00685"/>
    </source>
</evidence>
<evidence type="ECO:0000313" key="5">
    <source>
        <dbReference type="Proteomes" id="UP001328107"/>
    </source>
</evidence>
<dbReference type="Gene3D" id="3.40.50.300">
    <property type="entry name" value="P-loop containing nucleotide triphosphate hydrolases"/>
    <property type="match status" value="1"/>
</dbReference>
<comment type="similarity">
    <text evidence="1">Belongs to the sulfotransferase 1 family.</text>
</comment>
<dbReference type="GO" id="GO:0008146">
    <property type="term" value="F:sulfotransferase activity"/>
    <property type="evidence" value="ECO:0007669"/>
    <property type="project" value="InterPro"/>
</dbReference>
<organism evidence="4 5">
    <name type="scientific">Pristionchus mayeri</name>
    <dbReference type="NCBI Taxonomy" id="1317129"/>
    <lineage>
        <taxon>Eukaryota</taxon>
        <taxon>Metazoa</taxon>
        <taxon>Ecdysozoa</taxon>
        <taxon>Nematoda</taxon>
        <taxon>Chromadorea</taxon>
        <taxon>Rhabditida</taxon>
        <taxon>Rhabditina</taxon>
        <taxon>Diplogasteromorpha</taxon>
        <taxon>Diplogasteroidea</taxon>
        <taxon>Neodiplogasteridae</taxon>
        <taxon>Pristionchus</taxon>
    </lineage>
</organism>
<dbReference type="Pfam" id="PF00685">
    <property type="entry name" value="Sulfotransfer_1"/>
    <property type="match status" value="1"/>
</dbReference>
<dbReference type="SUPFAM" id="SSF52540">
    <property type="entry name" value="P-loop containing nucleoside triphosphate hydrolases"/>
    <property type="match status" value="1"/>
</dbReference>
<keyword evidence="2" id="KW-0808">Transferase</keyword>
<reference evidence="5" key="1">
    <citation type="submission" date="2022-10" db="EMBL/GenBank/DDBJ databases">
        <title>Genome assembly of Pristionchus species.</title>
        <authorList>
            <person name="Yoshida K."/>
            <person name="Sommer R.J."/>
        </authorList>
    </citation>
    <scope>NUCLEOTIDE SEQUENCE [LARGE SCALE GENOMIC DNA]</scope>
    <source>
        <strain evidence="5">RS5460</strain>
    </source>
</reference>
<dbReference type="EMBL" id="BTRK01000004">
    <property type="protein sequence ID" value="GMR50012.1"/>
    <property type="molecule type" value="Genomic_DNA"/>
</dbReference>
<name>A0AAN5CSW9_9BILA</name>
<dbReference type="Proteomes" id="UP001328107">
    <property type="component" value="Unassembled WGS sequence"/>
</dbReference>
<sequence length="317" mass="36877">ALPTACDSSSCTMDLCEASEELKQKYFSRIADAEMLDNMVFTGFASETLACLATREFGPGDIVIVSYPKSGSTWTMELLSAIVHEGDTELIGSIQLERRVPFIDIPFKYWPPPSPVKARKNVYLTHLPLRYLPPSIREGKCKMVYVVRNPKDTAVSFLYHHKIAVRLGLQNDLTWAEFFQLFCSGFVVRGDWFEHVRDYWTFTRNNQNAKFVYYEDMKANLMREDKEMEEFIGVHLTNEQRSKVVQHCSFESMKDNDMTNRSEKLVPDMVNEKFGKFMRKGVIGDWKNHFTVAQNEAFDELYKMKMEGCEELKFKYE</sequence>
<accession>A0AAN5CSW9</accession>
<comment type="caution">
    <text evidence="4">The sequence shown here is derived from an EMBL/GenBank/DDBJ whole genome shotgun (WGS) entry which is preliminary data.</text>
</comment>